<evidence type="ECO:0000313" key="4">
    <source>
        <dbReference type="EMBL" id="TQD51736.1"/>
    </source>
</evidence>
<keyword evidence="4" id="KW-0378">Hydrolase</keyword>
<dbReference type="Proteomes" id="UP000318212">
    <property type="component" value="Unassembled WGS sequence"/>
</dbReference>
<protein>
    <submittedName>
        <fullName evidence="4">Serine hydrolase</fullName>
    </submittedName>
</protein>
<dbReference type="OrthoDB" id="119951at2"/>
<gene>
    <name evidence="4" type="ORF">FKV25_00220</name>
</gene>
<comment type="caution">
    <text evidence="4">The sequence shown here is derived from an EMBL/GenBank/DDBJ whole genome shotgun (WGS) entry which is preliminary data.</text>
</comment>
<evidence type="ECO:0000259" key="3">
    <source>
        <dbReference type="Pfam" id="PF00144"/>
    </source>
</evidence>
<keyword evidence="1" id="KW-1133">Transmembrane helix</keyword>
<feature type="transmembrane region" description="Helical" evidence="1">
    <location>
        <begin position="529"/>
        <end position="554"/>
    </location>
</feature>
<dbReference type="AlphaFoldDB" id="A0A508AP35"/>
<dbReference type="InterPro" id="IPR050491">
    <property type="entry name" value="AmpC-like"/>
</dbReference>
<proteinExistence type="predicted"/>
<evidence type="ECO:0000313" key="5">
    <source>
        <dbReference type="Proteomes" id="UP000318212"/>
    </source>
</evidence>
<dbReference type="Pfam" id="PF00144">
    <property type="entry name" value="Beta-lactamase"/>
    <property type="match status" value="1"/>
</dbReference>
<evidence type="ECO:0000256" key="1">
    <source>
        <dbReference type="SAM" id="Phobius"/>
    </source>
</evidence>
<feature type="transmembrane region" description="Helical" evidence="1">
    <location>
        <begin position="574"/>
        <end position="597"/>
    </location>
</feature>
<dbReference type="Gene3D" id="3.40.710.10">
    <property type="entry name" value="DD-peptidase/beta-lactamase superfamily"/>
    <property type="match status" value="1"/>
</dbReference>
<feature type="chain" id="PRO_5021482519" evidence="2">
    <location>
        <begin position="25"/>
        <end position="675"/>
    </location>
</feature>
<accession>A0A508AP35</accession>
<keyword evidence="5" id="KW-1185">Reference proteome</keyword>
<dbReference type="InterPro" id="IPR012338">
    <property type="entry name" value="Beta-lactam/transpept-like"/>
</dbReference>
<dbReference type="GO" id="GO:0016787">
    <property type="term" value="F:hydrolase activity"/>
    <property type="evidence" value="ECO:0007669"/>
    <property type="project" value="UniProtKB-KW"/>
</dbReference>
<dbReference type="InterPro" id="IPR001466">
    <property type="entry name" value="Beta-lactam-related"/>
</dbReference>
<keyword evidence="2" id="KW-0732">Signal</keyword>
<feature type="signal peptide" evidence="2">
    <location>
        <begin position="1"/>
        <end position="24"/>
    </location>
</feature>
<dbReference type="SUPFAM" id="SSF56601">
    <property type="entry name" value="beta-lactamase/transpeptidase-like"/>
    <property type="match status" value="1"/>
</dbReference>
<reference evidence="4 5" key="1">
    <citation type="submission" date="2019-06" db="EMBL/GenBank/DDBJ databases">
        <title>Lysobacter alkalisoli sp. nov. isolated from saline soil.</title>
        <authorList>
            <person name="Sun J.-Q."/>
            <person name="Xu L."/>
        </authorList>
    </citation>
    <scope>NUCLEOTIDE SEQUENCE [LARGE SCALE GENOMIC DNA]</scope>
    <source>
        <strain evidence="4 5">JCM 31130</strain>
    </source>
</reference>
<organism evidence="4 5">
    <name type="scientific">Marilutibacter aestuarii</name>
    <dbReference type="NCBI Taxonomy" id="1706195"/>
    <lineage>
        <taxon>Bacteria</taxon>
        <taxon>Pseudomonadati</taxon>
        <taxon>Pseudomonadota</taxon>
        <taxon>Gammaproteobacteria</taxon>
        <taxon>Lysobacterales</taxon>
        <taxon>Lysobacteraceae</taxon>
        <taxon>Marilutibacter</taxon>
    </lineage>
</organism>
<dbReference type="EMBL" id="VICE01000001">
    <property type="protein sequence ID" value="TQD51736.1"/>
    <property type="molecule type" value="Genomic_DNA"/>
</dbReference>
<keyword evidence="1" id="KW-0472">Membrane</keyword>
<feature type="domain" description="Beta-lactamase-related" evidence="3">
    <location>
        <begin position="78"/>
        <end position="392"/>
    </location>
</feature>
<feature type="transmembrane region" description="Helical" evidence="1">
    <location>
        <begin position="609"/>
        <end position="631"/>
    </location>
</feature>
<dbReference type="RefSeq" id="WP_141516777.1">
    <property type="nucleotide sequence ID" value="NZ_VICE01000001.1"/>
</dbReference>
<name>A0A508AP35_9GAMM</name>
<evidence type="ECO:0000256" key="2">
    <source>
        <dbReference type="SAM" id="SignalP"/>
    </source>
</evidence>
<dbReference type="PANTHER" id="PTHR46825:SF9">
    <property type="entry name" value="BETA-LACTAMASE-RELATED DOMAIN-CONTAINING PROTEIN"/>
    <property type="match status" value="1"/>
</dbReference>
<keyword evidence="1" id="KW-0812">Transmembrane</keyword>
<dbReference type="PANTHER" id="PTHR46825">
    <property type="entry name" value="D-ALANYL-D-ALANINE-CARBOXYPEPTIDASE/ENDOPEPTIDASE AMPH"/>
    <property type="match status" value="1"/>
</dbReference>
<feature type="transmembrane region" description="Helical" evidence="1">
    <location>
        <begin position="643"/>
        <end position="669"/>
    </location>
</feature>
<sequence length="675" mass="73455">MSKRSTALLACLLSVLAALPPVFAADPVVGPAVPEVELDAQVPTTPDAVPVGAVPGIEEGPLTRADVEAWLDGFLPYAMQRGGIPGAVVVVVKDGELLASKGYGYADVEAGTPVDPAKTLFRPGSVSKLFTWTAVMQLVEQGKLDLDADINGYLDFEIPERDGTPITLRNVLTHTTGMEEAIRGLIIADPTQYVTLEEYLKHWVPTRIFDAGSTPAYSNYATALAGYVVQRVSGQSFDDYVEQHLFKPLGMQHSSFRQPLPESLQPLMSKGYAYGEDAPKDFEFVTPGPAGSLSATGEDMARFMIAHLQDGAVGNARILREDTARQMHGTALDMIAPLNRMLLGFYEYNVNGRRVIAHAGDTQWFHSDMPLFIDDGIGLFVSFNSSGREGAAGKIRGALHKAFAARYLPGEPHEGEVDEATAREHAAQMAGLYDSSRRPEDNFLAILNLVGQTKVVATEDGSISVPALTGLDGLPVKWREIAPYVWRDVDGSDRLAAEVVDGKVVRWSFEPVSPFMVMEPVPAWRSGAWLLPLIVMGLAALALTVLAWPVSALVRRHYGVPYRLTGEDARAHRLIRIASLVVLVTAIGVLGTIMAMFSSLDMLGPSNDWLVRTLRIVSLLVFPLGALVAVWNAWKVLRSRRRWWAKLWAVVLAVGCLAILWASIAYHLVGYSANY</sequence>